<feature type="transmembrane region" description="Helical" evidence="7">
    <location>
        <begin position="40"/>
        <end position="59"/>
    </location>
</feature>
<keyword evidence="4 7" id="KW-0812">Transmembrane</keyword>
<feature type="transmembrane region" description="Helical" evidence="7">
    <location>
        <begin position="163"/>
        <end position="185"/>
    </location>
</feature>
<dbReference type="InterPro" id="IPR032818">
    <property type="entry name" value="DedA-like"/>
</dbReference>
<comment type="similarity">
    <text evidence="2 7">Belongs to the DedA family.</text>
</comment>
<dbReference type="Proteomes" id="UP001174209">
    <property type="component" value="Unassembled WGS sequence"/>
</dbReference>
<evidence type="ECO:0000256" key="4">
    <source>
        <dbReference type="ARBA" id="ARBA00022692"/>
    </source>
</evidence>
<evidence type="ECO:0000256" key="7">
    <source>
        <dbReference type="RuleBase" id="RU367016"/>
    </source>
</evidence>
<reference evidence="10" key="1">
    <citation type="submission" date="2023-06" db="EMBL/GenBank/DDBJ databases">
        <title>MT1 and MT2 Draft Genomes of Novel Species.</title>
        <authorList>
            <person name="Venkateswaran K."/>
        </authorList>
    </citation>
    <scope>NUCLEOTIDE SEQUENCE</scope>
    <source>
        <strain evidence="10">IIF3SC-B10</strain>
    </source>
</reference>
<gene>
    <name evidence="10" type="ORF">P5G52_01630</name>
</gene>
<dbReference type="PANTHER" id="PTHR30353:SF0">
    <property type="entry name" value="TRANSMEMBRANE PROTEIN"/>
    <property type="match status" value="1"/>
</dbReference>
<evidence type="ECO:0000313" key="11">
    <source>
        <dbReference type="Proteomes" id="UP001174209"/>
    </source>
</evidence>
<comment type="subcellular location">
    <subcellularLocation>
        <location evidence="1 7">Cell membrane</location>
        <topology evidence="1 7">Multi-pass membrane protein</topology>
    </subcellularLocation>
</comment>
<evidence type="ECO:0000256" key="5">
    <source>
        <dbReference type="ARBA" id="ARBA00022989"/>
    </source>
</evidence>
<proteinExistence type="inferred from homology"/>
<evidence type="ECO:0000256" key="1">
    <source>
        <dbReference type="ARBA" id="ARBA00004651"/>
    </source>
</evidence>
<feature type="region of interest" description="Disordered" evidence="8">
    <location>
        <begin position="223"/>
        <end position="242"/>
    </location>
</feature>
<organism evidence="10 11">
    <name type="scientific">Arthrobacter burdickii</name>
    <dbReference type="NCBI Taxonomy" id="3035920"/>
    <lineage>
        <taxon>Bacteria</taxon>
        <taxon>Bacillati</taxon>
        <taxon>Actinomycetota</taxon>
        <taxon>Actinomycetes</taxon>
        <taxon>Micrococcales</taxon>
        <taxon>Micrococcaceae</taxon>
        <taxon>Arthrobacter</taxon>
    </lineage>
</organism>
<sequence>MMTPMVGAMTTATTTVLPAGLSLGDVTDPSALLQHAGGWVLLVVAGIVFVESGVLFPFLPGDSLIFTAGLLHARLDLPLILLIAVVVAAAITGDQVGYWLGRSFGRRLFKEDARILNTRYLTAAEHFFTRYGGRSLVLARFVPFARTFVPLAAGAAHYRYRSFLMWNVLGGVLWGAGLVLAGSVLGGVPFIAGHVDLIALVIVVVSVVPTIIEVTRHVRRNRAGTSATPSTAQTQGQDESAA</sequence>
<dbReference type="InterPro" id="IPR032816">
    <property type="entry name" value="VTT_dom"/>
</dbReference>
<dbReference type="RefSeq" id="WP_301224242.1">
    <property type="nucleotide sequence ID" value="NZ_JAROCG010000001.1"/>
</dbReference>
<keyword evidence="6 7" id="KW-0472">Membrane</keyword>
<feature type="transmembrane region" description="Helical" evidence="7">
    <location>
        <begin position="79"/>
        <end position="100"/>
    </location>
</feature>
<evidence type="ECO:0000259" key="9">
    <source>
        <dbReference type="Pfam" id="PF09335"/>
    </source>
</evidence>
<keyword evidence="11" id="KW-1185">Reference proteome</keyword>
<protein>
    <submittedName>
        <fullName evidence="10">VTT domain-containing protein</fullName>
    </submittedName>
</protein>
<evidence type="ECO:0000256" key="8">
    <source>
        <dbReference type="SAM" id="MobiDB-lite"/>
    </source>
</evidence>
<evidence type="ECO:0000256" key="3">
    <source>
        <dbReference type="ARBA" id="ARBA00022475"/>
    </source>
</evidence>
<keyword evidence="3 7" id="KW-1003">Cell membrane</keyword>
<name>A0ABT8JYX6_9MICC</name>
<comment type="caution">
    <text evidence="10">The sequence shown here is derived from an EMBL/GenBank/DDBJ whole genome shotgun (WGS) entry which is preliminary data.</text>
</comment>
<dbReference type="PANTHER" id="PTHR30353">
    <property type="entry name" value="INNER MEMBRANE PROTEIN DEDA-RELATED"/>
    <property type="match status" value="1"/>
</dbReference>
<keyword evidence="5 7" id="KW-1133">Transmembrane helix</keyword>
<evidence type="ECO:0000256" key="2">
    <source>
        <dbReference type="ARBA" id="ARBA00010792"/>
    </source>
</evidence>
<dbReference type="Pfam" id="PF09335">
    <property type="entry name" value="VTT_dom"/>
    <property type="match status" value="1"/>
</dbReference>
<feature type="transmembrane region" description="Helical" evidence="7">
    <location>
        <begin position="191"/>
        <end position="212"/>
    </location>
</feature>
<accession>A0ABT8JYX6</accession>
<evidence type="ECO:0000256" key="6">
    <source>
        <dbReference type="ARBA" id="ARBA00023136"/>
    </source>
</evidence>
<dbReference type="EMBL" id="JAROCG010000001">
    <property type="protein sequence ID" value="MDN4609557.1"/>
    <property type="molecule type" value="Genomic_DNA"/>
</dbReference>
<evidence type="ECO:0000313" key="10">
    <source>
        <dbReference type="EMBL" id="MDN4609557.1"/>
    </source>
</evidence>
<feature type="domain" description="VTT" evidence="9">
    <location>
        <begin position="59"/>
        <end position="183"/>
    </location>
</feature>